<dbReference type="PANTHER" id="PTHR34933">
    <property type="entry name" value="FLAGELLAR L-RING PROTEIN"/>
    <property type="match status" value="1"/>
</dbReference>
<feature type="chain" id="PRO_5008848677" description="Flagellar L-ring protein" evidence="8">
    <location>
        <begin position="18"/>
        <end position="216"/>
    </location>
</feature>
<evidence type="ECO:0000256" key="6">
    <source>
        <dbReference type="ARBA" id="ARBA00023237"/>
    </source>
</evidence>
<dbReference type="EMBL" id="CYRX01000011">
    <property type="protein sequence ID" value="CUH59911.1"/>
    <property type="molecule type" value="Genomic_DNA"/>
</dbReference>
<comment type="subunit">
    <text evidence="7">The basal body constitutes a major portion of the flagellar organelle and consists of four rings (L,P,S, and M) mounted on a central rod.</text>
</comment>
<keyword evidence="6 7" id="KW-0998">Cell outer membrane</keyword>
<keyword evidence="3 7" id="KW-0732">Signal</keyword>
<dbReference type="PRINTS" id="PR01008">
    <property type="entry name" value="FLGLRINGFLGH"/>
</dbReference>
<dbReference type="GO" id="GO:0003774">
    <property type="term" value="F:cytoskeletal motor activity"/>
    <property type="evidence" value="ECO:0007669"/>
    <property type="project" value="InterPro"/>
</dbReference>
<dbReference type="PROSITE" id="PS51257">
    <property type="entry name" value="PROKAR_LIPOPROTEIN"/>
    <property type="match status" value="1"/>
</dbReference>
<feature type="signal peptide" evidence="8">
    <location>
        <begin position="1"/>
        <end position="17"/>
    </location>
</feature>
<evidence type="ECO:0000313" key="9">
    <source>
        <dbReference type="EMBL" id="CUH59911.1"/>
    </source>
</evidence>
<evidence type="ECO:0000256" key="2">
    <source>
        <dbReference type="ARBA" id="ARBA00006929"/>
    </source>
</evidence>
<dbReference type="PANTHER" id="PTHR34933:SF1">
    <property type="entry name" value="FLAGELLAR L-RING PROTEIN"/>
    <property type="match status" value="1"/>
</dbReference>
<dbReference type="GO" id="GO:0009279">
    <property type="term" value="C:cell outer membrane"/>
    <property type="evidence" value="ECO:0007669"/>
    <property type="project" value="UniProtKB-SubCell"/>
</dbReference>
<dbReference type="GO" id="GO:0071973">
    <property type="term" value="P:bacterial-type flagellum-dependent cell motility"/>
    <property type="evidence" value="ECO:0007669"/>
    <property type="project" value="InterPro"/>
</dbReference>
<reference evidence="9 10" key="1">
    <citation type="submission" date="2015-09" db="EMBL/GenBank/DDBJ databases">
        <authorList>
            <consortium name="Swine Surveillance"/>
        </authorList>
    </citation>
    <scope>NUCLEOTIDE SEQUENCE [LARGE SCALE GENOMIC DNA]</scope>
    <source>
        <strain evidence="9 10">CECT 5294</strain>
    </source>
</reference>
<accession>A0A0P1FID4</accession>
<name>A0A0P1FID4_9RHOB</name>
<protein>
    <recommendedName>
        <fullName evidence="7">Flagellar L-ring protein</fullName>
    </recommendedName>
    <alternativeName>
        <fullName evidence="7">Basal body L-ring protein</fullName>
    </alternativeName>
</protein>
<evidence type="ECO:0000256" key="7">
    <source>
        <dbReference type="HAMAP-Rule" id="MF_00415"/>
    </source>
</evidence>
<proteinExistence type="inferred from homology"/>
<evidence type="ECO:0000313" key="10">
    <source>
        <dbReference type="Proteomes" id="UP000051298"/>
    </source>
</evidence>
<comment type="subcellular location">
    <subcellularLocation>
        <location evidence="7">Cell outer membrane</location>
        <topology evidence="7">Lipid-anchor</topology>
    </subcellularLocation>
    <subcellularLocation>
        <location evidence="7">Bacterial flagellum basal body</location>
    </subcellularLocation>
</comment>
<keyword evidence="5 7" id="KW-0975">Bacterial flagellum</keyword>
<keyword evidence="7" id="KW-0449">Lipoprotein</keyword>
<evidence type="ECO:0000256" key="5">
    <source>
        <dbReference type="ARBA" id="ARBA00023143"/>
    </source>
</evidence>
<evidence type="ECO:0000256" key="3">
    <source>
        <dbReference type="ARBA" id="ARBA00022729"/>
    </source>
</evidence>
<sequence>MCTLYKLAIVTCLCAVAGCSTYVEDQASRAYYPVMPEPTGRTSPADGAIYHPGATGLFAVEQRASKVGDVVTVALDESFQATKSQSASADKSENISAQLPGFLKLTDPSFGSQQTFEGTGAAEQSNSFTGLVTVSVVRVLGNGNLEVLGQKKLTLNNGDEYVRVSGIVRRRDISPANVVNSNRLANAEITYIGAGDVADTSKRGLFSKVFNALNPV</sequence>
<comment type="function">
    <text evidence="1 7">Assembles around the rod to form the L-ring and probably protects the motor/basal body from shearing forces during rotation.</text>
</comment>
<dbReference type="AlphaFoldDB" id="A0A0P1FID4"/>
<dbReference type="GO" id="GO:0009427">
    <property type="term" value="C:bacterial-type flagellum basal body, distal rod, L ring"/>
    <property type="evidence" value="ECO:0007669"/>
    <property type="project" value="InterPro"/>
</dbReference>
<evidence type="ECO:0000256" key="8">
    <source>
        <dbReference type="SAM" id="SignalP"/>
    </source>
</evidence>
<dbReference type="InterPro" id="IPR000527">
    <property type="entry name" value="Flag_Lring"/>
</dbReference>
<evidence type="ECO:0000256" key="1">
    <source>
        <dbReference type="ARBA" id="ARBA00002591"/>
    </source>
</evidence>
<dbReference type="Proteomes" id="UP000051298">
    <property type="component" value="Unassembled WGS sequence"/>
</dbReference>
<dbReference type="STRING" id="266809.PM03_09520"/>
<dbReference type="Pfam" id="PF02107">
    <property type="entry name" value="FlgH"/>
    <property type="match status" value="1"/>
</dbReference>
<evidence type="ECO:0000256" key="4">
    <source>
        <dbReference type="ARBA" id="ARBA00023136"/>
    </source>
</evidence>
<comment type="similarity">
    <text evidence="2 7">Belongs to the FlgH family.</text>
</comment>
<organism evidence="9 10">
    <name type="scientific">Thalassobacter stenotrophicus</name>
    <dbReference type="NCBI Taxonomy" id="266809"/>
    <lineage>
        <taxon>Bacteria</taxon>
        <taxon>Pseudomonadati</taxon>
        <taxon>Pseudomonadota</taxon>
        <taxon>Alphaproteobacteria</taxon>
        <taxon>Rhodobacterales</taxon>
        <taxon>Roseobacteraceae</taxon>
        <taxon>Thalassobacter</taxon>
    </lineage>
</organism>
<dbReference type="RefSeq" id="WP_058122999.1">
    <property type="nucleotide sequence ID" value="NZ_CYRX01000011.1"/>
</dbReference>
<gene>
    <name evidence="9" type="primary">flgH_1</name>
    <name evidence="7" type="synonym">flgH</name>
    <name evidence="9" type="ORF">THS5294_01200</name>
</gene>
<dbReference type="HAMAP" id="MF_00415">
    <property type="entry name" value="FlgH"/>
    <property type="match status" value="1"/>
</dbReference>
<keyword evidence="4 7" id="KW-0472">Membrane</keyword>
<dbReference type="eggNOG" id="COG2063">
    <property type="taxonomic scope" value="Bacteria"/>
</dbReference>